<dbReference type="AlphaFoldDB" id="A0AAJ0HII7"/>
<feature type="compositionally biased region" description="Gly residues" evidence="1">
    <location>
        <begin position="213"/>
        <end position="228"/>
    </location>
</feature>
<proteinExistence type="predicted"/>
<dbReference type="EMBL" id="JAUIQD010000004">
    <property type="protein sequence ID" value="KAK3353372.1"/>
    <property type="molecule type" value="Genomic_DNA"/>
</dbReference>
<sequence>MSPEEALASVKYDVYHIIANSLESIRRLPAPVGPLAGKVAPGAGPDGTLMVASIFAHRGSPISILTFTTTDGHMGPSKYAQYFAKHPNLRTIVVVQLALPTQIETDRQLRRLAENSVVSVLTKVNGTVKIVVPREPLSTPGGAIKLWLSDLVEQEDVKSLAAEFIRPLYNEANNCPANTTIPYATALLSLLKWYRVDGHMAKEMMDRSVHMSGGNGLKPGGGGGGGGKRSFSILAGGNTASKTFGPVPDSGNKPGGGSERSLSTPAGGYVVKGNMLGHDGGKRFLSGYGSYQQRPTERAMLRPRFPRMAKPVEAMIAPWGRLLARLPRKR</sequence>
<evidence type="ECO:0000313" key="3">
    <source>
        <dbReference type="Proteomes" id="UP001275084"/>
    </source>
</evidence>
<reference evidence="2" key="1">
    <citation type="journal article" date="2023" name="Mol. Phylogenet. Evol.">
        <title>Genome-scale phylogeny and comparative genomics of the fungal order Sordariales.</title>
        <authorList>
            <person name="Hensen N."/>
            <person name="Bonometti L."/>
            <person name="Westerberg I."/>
            <person name="Brannstrom I.O."/>
            <person name="Guillou S."/>
            <person name="Cros-Aarteil S."/>
            <person name="Calhoun S."/>
            <person name="Haridas S."/>
            <person name="Kuo A."/>
            <person name="Mondo S."/>
            <person name="Pangilinan J."/>
            <person name="Riley R."/>
            <person name="LaButti K."/>
            <person name="Andreopoulos B."/>
            <person name="Lipzen A."/>
            <person name="Chen C."/>
            <person name="Yan M."/>
            <person name="Daum C."/>
            <person name="Ng V."/>
            <person name="Clum A."/>
            <person name="Steindorff A."/>
            <person name="Ohm R.A."/>
            <person name="Martin F."/>
            <person name="Silar P."/>
            <person name="Natvig D.O."/>
            <person name="Lalanne C."/>
            <person name="Gautier V."/>
            <person name="Ament-Velasquez S.L."/>
            <person name="Kruys A."/>
            <person name="Hutchinson M.I."/>
            <person name="Powell A.J."/>
            <person name="Barry K."/>
            <person name="Miller A.N."/>
            <person name="Grigoriev I.V."/>
            <person name="Debuchy R."/>
            <person name="Gladieux P."/>
            <person name="Hiltunen Thoren M."/>
            <person name="Johannesson H."/>
        </authorList>
    </citation>
    <scope>NUCLEOTIDE SEQUENCE</scope>
    <source>
        <strain evidence="2">CBS 955.72</strain>
    </source>
</reference>
<evidence type="ECO:0000256" key="1">
    <source>
        <dbReference type="SAM" id="MobiDB-lite"/>
    </source>
</evidence>
<name>A0AAJ0HII7_9PEZI</name>
<keyword evidence="3" id="KW-1185">Reference proteome</keyword>
<feature type="region of interest" description="Disordered" evidence="1">
    <location>
        <begin position="212"/>
        <end position="265"/>
    </location>
</feature>
<dbReference type="Proteomes" id="UP001275084">
    <property type="component" value="Unassembled WGS sequence"/>
</dbReference>
<comment type="caution">
    <text evidence="2">The sequence shown here is derived from an EMBL/GenBank/DDBJ whole genome shotgun (WGS) entry which is preliminary data.</text>
</comment>
<reference evidence="2" key="2">
    <citation type="submission" date="2023-06" db="EMBL/GenBank/DDBJ databases">
        <authorList>
            <consortium name="Lawrence Berkeley National Laboratory"/>
            <person name="Haridas S."/>
            <person name="Hensen N."/>
            <person name="Bonometti L."/>
            <person name="Westerberg I."/>
            <person name="Brannstrom I.O."/>
            <person name="Guillou S."/>
            <person name="Cros-Aarteil S."/>
            <person name="Calhoun S."/>
            <person name="Kuo A."/>
            <person name="Mondo S."/>
            <person name="Pangilinan J."/>
            <person name="Riley R."/>
            <person name="Labutti K."/>
            <person name="Andreopoulos B."/>
            <person name="Lipzen A."/>
            <person name="Chen C."/>
            <person name="Yanf M."/>
            <person name="Daum C."/>
            <person name="Ng V."/>
            <person name="Clum A."/>
            <person name="Steindorff A."/>
            <person name="Ohm R."/>
            <person name="Martin F."/>
            <person name="Silar P."/>
            <person name="Natvig D."/>
            <person name="Lalanne C."/>
            <person name="Gautier V."/>
            <person name="Ament-Velasquez S.L."/>
            <person name="Kruys A."/>
            <person name="Hutchinson M.I."/>
            <person name="Powell A.J."/>
            <person name="Barry K."/>
            <person name="Miller A.N."/>
            <person name="Grigoriev I.V."/>
            <person name="Debuchy R."/>
            <person name="Gladieux P."/>
            <person name="Thoren M.H."/>
            <person name="Johannesson H."/>
        </authorList>
    </citation>
    <scope>NUCLEOTIDE SEQUENCE</scope>
    <source>
        <strain evidence="2">CBS 955.72</strain>
    </source>
</reference>
<accession>A0AAJ0HII7</accession>
<evidence type="ECO:0000313" key="2">
    <source>
        <dbReference type="EMBL" id="KAK3353372.1"/>
    </source>
</evidence>
<organism evidence="2 3">
    <name type="scientific">Lasiosphaeria hispida</name>
    <dbReference type="NCBI Taxonomy" id="260671"/>
    <lineage>
        <taxon>Eukaryota</taxon>
        <taxon>Fungi</taxon>
        <taxon>Dikarya</taxon>
        <taxon>Ascomycota</taxon>
        <taxon>Pezizomycotina</taxon>
        <taxon>Sordariomycetes</taxon>
        <taxon>Sordariomycetidae</taxon>
        <taxon>Sordariales</taxon>
        <taxon>Lasiosphaeriaceae</taxon>
        <taxon>Lasiosphaeria</taxon>
    </lineage>
</organism>
<protein>
    <submittedName>
        <fullName evidence="2">Uncharacterized protein</fullName>
    </submittedName>
</protein>
<gene>
    <name evidence="2" type="ORF">B0T25DRAFT_631877</name>
</gene>